<organism evidence="1 2">
    <name type="scientific">Aquilegia coerulea</name>
    <name type="common">Rocky mountain columbine</name>
    <dbReference type="NCBI Taxonomy" id="218851"/>
    <lineage>
        <taxon>Eukaryota</taxon>
        <taxon>Viridiplantae</taxon>
        <taxon>Streptophyta</taxon>
        <taxon>Embryophyta</taxon>
        <taxon>Tracheophyta</taxon>
        <taxon>Spermatophyta</taxon>
        <taxon>Magnoliopsida</taxon>
        <taxon>Ranunculales</taxon>
        <taxon>Ranunculaceae</taxon>
        <taxon>Thalictroideae</taxon>
        <taxon>Aquilegia</taxon>
    </lineage>
</organism>
<keyword evidence="2" id="KW-1185">Reference proteome</keyword>
<evidence type="ECO:0000313" key="2">
    <source>
        <dbReference type="Proteomes" id="UP000230069"/>
    </source>
</evidence>
<sequence length="86" mass="10232">MDHSSHTHTKAQNTSVSEINMNCQFHSSLKHNSVFWHECPAWRMLRINYLECLCYQRFSTYKEHRKHNSINYLGSKGQKFLKCVIA</sequence>
<protein>
    <submittedName>
        <fullName evidence="1">Uncharacterized protein</fullName>
    </submittedName>
</protein>
<accession>A0A2G5F5C4</accession>
<dbReference type="AlphaFoldDB" id="A0A2G5F5C4"/>
<dbReference type="EMBL" id="KZ305019">
    <property type="protein sequence ID" value="PIA63215.1"/>
    <property type="molecule type" value="Genomic_DNA"/>
</dbReference>
<evidence type="ECO:0000313" key="1">
    <source>
        <dbReference type="EMBL" id="PIA63215.1"/>
    </source>
</evidence>
<reference evidence="1 2" key="1">
    <citation type="submission" date="2017-09" db="EMBL/GenBank/DDBJ databases">
        <title>WGS assembly of Aquilegia coerulea Goldsmith.</title>
        <authorList>
            <person name="Hodges S."/>
            <person name="Kramer E."/>
            <person name="Nordborg M."/>
            <person name="Tomkins J."/>
            <person name="Borevitz J."/>
            <person name="Derieg N."/>
            <person name="Yan J."/>
            <person name="Mihaltcheva S."/>
            <person name="Hayes R.D."/>
            <person name="Rokhsar D."/>
        </authorList>
    </citation>
    <scope>NUCLEOTIDE SEQUENCE [LARGE SCALE GENOMIC DNA]</scope>
    <source>
        <strain evidence="2">cv. Goldsmith</strain>
    </source>
</reference>
<gene>
    <name evidence="1" type="ORF">AQUCO_00200914v1</name>
</gene>
<proteinExistence type="predicted"/>
<name>A0A2G5F5C4_AQUCA</name>
<dbReference type="Proteomes" id="UP000230069">
    <property type="component" value="Unassembled WGS sequence"/>
</dbReference>
<dbReference type="InParanoid" id="A0A2G5F5C4"/>